<evidence type="ECO:0000256" key="6">
    <source>
        <dbReference type="ARBA" id="ARBA00023012"/>
    </source>
</evidence>
<evidence type="ECO:0000256" key="1">
    <source>
        <dbReference type="ARBA" id="ARBA00000085"/>
    </source>
</evidence>
<keyword evidence="6" id="KW-0902">Two-component regulatory system</keyword>
<dbReference type="SUPFAM" id="SSF55874">
    <property type="entry name" value="ATPase domain of HSP90 chaperone/DNA topoisomerase II/histidine kinase"/>
    <property type="match status" value="1"/>
</dbReference>
<evidence type="ECO:0000259" key="8">
    <source>
        <dbReference type="PROSITE" id="PS50109"/>
    </source>
</evidence>
<dbReference type="InterPro" id="IPR003594">
    <property type="entry name" value="HATPase_dom"/>
</dbReference>
<dbReference type="PROSITE" id="PS50109">
    <property type="entry name" value="HIS_KIN"/>
    <property type="match status" value="1"/>
</dbReference>
<evidence type="ECO:0000256" key="7">
    <source>
        <dbReference type="SAM" id="Phobius"/>
    </source>
</evidence>
<dbReference type="GO" id="GO:0005886">
    <property type="term" value="C:plasma membrane"/>
    <property type="evidence" value="ECO:0007669"/>
    <property type="project" value="TreeGrafter"/>
</dbReference>
<feature type="domain" description="Histidine kinase" evidence="8">
    <location>
        <begin position="354"/>
        <end position="573"/>
    </location>
</feature>
<dbReference type="CDD" id="cd00082">
    <property type="entry name" value="HisKA"/>
    <property type="match status" value="1"/>
</dbReference>
<dbReference type="Proteomes" id="UP000249115">
    <property type="component" value="Unassembled WGS sequence"/>
</dbReference>
<keyword evidence="7" id="KW-0812">Transmembrane</keyword>
<name>A0A2W7RBU0_9BACT</name>
<evidence type="ECO:0000256" key="3">
    <source>
        <dbReference type="ARBA" id="ARBA00022553"/>
    </source>
</evidence>
<feature type="transmembrane region" description="Helical" evidence="7">
    <location>
        <begin position="6"/>
        <end position="28"/>
    </location>
</feature>
<dbReference type="AlphaFoldDB" id="A0A2W7RBU0"/>
<evidence type="ECO:0000256" key="4">
    <source>
        <dbReference type="ARBA" id="ARBA00022679"/>
    </source>
</evidence>
<keyword evidence="7" id="KW-1133">Transmembrane helix</keyword>
<keyword evidence="4" id="KW-0808">Transferase</keyword>
<keyword evidence="3" id="KW-0597">Phosphoprotein</keyword>
<dbReference type="EC" id="2.7.13.3" evidence="2"/>
<dbReference type="PANTHER" id="PTHR45453">
    <property type="entry name" value="PHOSPHATE REGULON SENSOR PROTEIN PHOR"/>
    <property type="match status" value="1"/>
</dbReference>
<keyword evidence="7" id="KW-0472">Membrane</keyword>
<dbReference type="InterPro" id="IPR036890">
    <property type="entry name" value="HATPase_C_sf"/>
</dbReference>
<dbReference type="PANTHER" id="PTHR45453:SF1">
    <property type="entry name" value="PHOSPHATE REGULON SENSOR PROTEIN PHOR"/>
    <property type="match status" value="1"/>
</dbReference>
<feature type="transmembrane region" description="Helical" evidence="7">
    <location>
        <begin position="313"/>
        <end position="335"/>
    </location>
</feature>
<dbReference type="SUPFAM" id="SSF47384">
    <property type="entry name" value="Homodimeric domain of signal transducing histidine kinase"/>
    <property type="match status" value="1"/>
</dbReference>
<evidence type="ECO:0000256" key="2">
    <source>
        <dbReference type="ARBA" id="ARBA00012438"/>
    </source>
</evidence>
<dbReference type="Pfam" id="PF00512">
    <property type="entry name" value="HisKA"/>
    <property type="match status" value="1"/>
</dbReference>
<evidence type="ECO:0000313" key="10">
    <source>
        <dbReference type="Proteomes" id="UP000249115"/>
    </source>
</evidence>
<reference evidence="9 10" key="1">
    <citation type="submission" date="2018-06" db="EMBL/GenBank/DDBJ databases">
        <title>Genomic Encyclopedia of Archaeal and Bacterial Type Strains, Phase II (KMG-II): from individual species to whole genera.</title>
        <authorList>
            <person name="Goeker M."/>
        </authorList>
    </citation>
    <scope>NUCLEOTIDE SEQUENCE [LARGE SCALE GENOMIC DNA]</scope>
    <source>
        <strain evidence="9 10">DSM 22686</strain>
    </source>
</reference>
<dbReference type="InterPro" id="IPR004358">
    <property type="entry name" value="Sig_transdc_His_kin-like_C"/>
</dbReference>
<proteinExistence type="predicted"/>
<dbReference type="Gene3D" id="1.10.287.130">
    <property type="match status" value="1"/>
</dbReference>
<gene>
    <name evidence="9" type="ORF">LV84_01682</name>
</gene>
<dbReference type="Gene3D" id="3.30.565.10">
    <property type="entry name" value="Histidine kinase-like ATPase, C-terminal domain"/>
    <property type="match status" value="1"/>
</dbReference>
<accession>A0A2W7RBU0</accession>
<dbReference type="GO" id="GO:0000155">
    <property type="term" value="F:phosphorelay sensor kinase activity"/>
    <property type="evidence" value="ECO:0007669"/>
    <property type="project" value="InterPro"/>
</dbReference>
<organism evidence="9 10">
    <name type="scientific">Algoriphagus ratkowskyi</name>
    <dbReference type="NCBI Taxonomy" id="57028"/>
    <lineage>
        <taxon>Bacteria</taxon>
        <taxon>Pseudomonadati</taxon>
        <taxon>Bacteroidota</taxon>
        <taxon>Cytophagia</taxon>
        <taxon>Cytophagales</taxon>
        <taxon>Cyclobacteriaceae</taxon>
        <taxon>Algoriphagus</taxon>
    </lineage>
</organism>
<dbReference type="PRINTS" id="PR00344">
    <property type="entry name" value="BCTRLSENSOR"/>
</dbReference>
<dbReference type="InterPro" id="IPR050351">
    <property type="entry name" value="BphY/WalK/GraS-like"/>
</dbReference>
<dbReference type="InterPro" id="IPR005467">
    <property type="entry name" value="His_kinase_dom"/>
</dbReference>
<dbReference type="InterPro" id="IPR036097">
    <property type="entry name" value="HisK_dim/P_sf"/>
</dbReference>
<dbReference type="CDD" id="cd00075">
    <property type="entry name" value="HATPase"/>
    <property type="match status" value="1"/>
</dbReference>
<dbReference type="EMBL" id="QKZU01000005">
    <property type="protein sequence ID" value="PZX58473.1"/>
    <property type="molecule type" value="Genomic_DNA"/>
</dbReference>
<sequence length="573" mass="65711">MSKSNIILIVVLMSLASFGLMGFQFYWVKNAIRINSERFDQNVLQALNGTIEQLEKGENSDMIYSFIFQDSSVQKSLFEKIDPLEIQYRSRPNARNRPSLVDTFFQESAPKVSPTFKRILESRGMDSKVLDDLETFFTYLTPEVASELFTPDEMQVLLSEKERQYDYLNRVENSTKQRRPSVSQQNFQYGFLEMNLTPDAIEKIAKANRKIEFFNKMWDEMAAGQQAILDRLDTAQVRKLLKGYLLEQNILEDFELGLMKDDGLIMPIGNVKEQFTLVQKGIQAKLFPNDILGKNNYLYLYFPEKSNHVIREVWLPISSSIVFILVIILCFVYAIKVIIRQKALSDTKNDFINNMTHEFKTPLATVSLAVEALQDPELSSQDKFRARYLGIIKDENKRLVSQVENVLQAAALDKKDFQLKIEELNLAEILETTVDHFDLQVEKKGGHITFINELNQPIIEGDLFHITHIFNNLLDNANKYSPDIPTIIIKAKDDTNQVYISITDEGIGMNKDAQRKIFDKFYRVPTGNVHDVKGFGLGLSYVKTMLEAHKGVIQVSSELGKGSSFTINLPKKQ</sequence>
<dbReference type="Pfam" id="PF02518">
    <property type="entry name" value="HATPase_c"/>
    <property type="match status" value="1"/>
</dbReference>
<dbReference type="RefSeq" id="WP_169712835.1">
    <property type="nucleotide sequence ID" value="NZ_MSSV01000006.1"/>
</dbReference>
<dbReference type="InterPro" id="IPR003661">
    <property type="entry name" value="HisK_dim/P_dom"/>
</dbReference>
<dbReference type="GO" id="GO:0004721">
    <property type="term" value="F:phosphoprotein phosphatase activity"/>
    <property type="evidence" value="ECO:0007669"/>
    <property type="project" value="TreeGrafter"/>
</dbReference>
<comment type="catalytic activity">
    <reaction evidence="1">
        <text>ATP + protein L-histidine = ADP + protein N-phospho-L-histidine.</text>
        <dbReference type="EC" id="2.7.13.3"/>
    </reaction>
</comment>
<dbReference type="GO" id="GO:0016036">
    <property type="term" value="P:cellular response to phosphate starvation"/>
    <property type="evidence" value="ECO:0007669"/>
    <property type="project" value="TreeGrafter"/>
</dbReference>
<dbReference type="SMART" id="SM00387">
    <property type="entry name" value="HATPase_c"/>
    <property type="match status" value="1"/>
</dbReference>
<evidence type="ECO:0000256" key="5">
    <source>
        <dbReference type="ARBA" id="ARBA00022777"/>
    </source>
</evidence>
<protein>
    <recommendedName>
        <fullName evidence="2">histidine kinase</fullName>
        <ecNumber evidence="2">2.7.13.3</ecNumber>
    </recommendedName>
</protein>
<keyword evidence="5 9" id="KW-0418">Kinase</keyword>
<dbReference type="FunFam" id="3.30.565.10:FF:000006">
    <property type="entry name" value="Sensor histidine kinase WalK"/>
    <property type="match status" value="1"/>
</dbReference>
<dbReference type="SMART" id="SM00388">
    <property type="entry name" value="HisKA"/>
    <property type="match status" value="1"/>
</dbReference>
<evidence type="ECO:0000313" key="9">
    <source>
        <dbReference type="EMBL" id="PZX58473.1"/>
    </source>
</evidence>
<comment type="caution">
    <text evidence="9">The sequence shown here is derived from an EMBL/GenBank/DDBJ whole genome shotgun (WGS) entry which is preliminary data.</text>
</comment>